<dbReference type="KEGG" id="gfe:Gferi_09815"/>
<dbReference type="AlphaFoldDB" id="A0A1D8GG09"/>
<evidence type="ECO:0000256" key="4">
    <source>
        <dbReference type="ARBA" id="ARBA00022448"/>
    </source>
</evidence>
<dbReference type="Pfam" id="PF01497">
    <property type="entry name" value="Peripla_BP_2"/>
    <property type="match status" value="1"/>
</dbReference>
<dbReference type="OrthoDB" id="66025at2"/>
<organism evidence="17 18">
    <name type="scientific">Geosporobacter ferrireducens</name>
    <dbReference type="NCBI Taxonomy" id="1424294"/>
    <lineage>
        <taxon>Bacteria</taxon>
        <taxon>Bacillati</taxon>
        <taxon>Bacillota</taxon>
        <taxon>Clostridia</taxon>
        <taxon>Peptostreptococcales</taxon>
        <taxon>Thermotaleaceae</taxon>
        <taxon>Geosporobacter</taxon>
    </lineage>
</organism>
<evidence type="ECO:0000256" key="14">
    <source>
        <dbReference type="ARBA" id="ARBA00031463"/>
    </source>
</evidence>
<dbReference type="EMBL" id="CP017269">
    <property type="protein sequence ID" value="AOT69847.1"/>
    <property type="molecule type" value="Genomic_DNA"/>
</dbReference>
<evidence type="ECO:0000256" key="8">
    <source>
        <dbReference type="ARBA" id="ARBA00022729"/>
    </source>
</evidence>
<gene>
    <name evidence="17" type="ORF">Gferi_09815</name>
</gene>
<evidence type="ECO:0000256" key="2">
    <source>
        <dbReference type="ARBA" id="ARBA00008814"/>
    </source>
</evidence>
<proteinExistence type="inferred from homology"/>
<sequence length="289" mass="32455">MRKLITGLLCMSMILVSTGCAVRSSSENENDPGIRIISTSAALCVILEKLDLDLVGVPETAFQLPERYKDVTKVGLPMTPDLEIVKALNPTDVLTPNSLQYDLKPQYESIGVPSTFVNLMSLEGMFKSIEGLGKKYNRVPQAAALIEEYNRFMEDYHKKIEGKEKPRVLILMGLPGTYMVATEKSYVGSLVRLAGGVNVFDSEEALLSVNTEALLQKDPDIILRTAHAMPEIVMESFEKEFKENDIWKHFRAVQEGKVYNLSHEMFGMSANLNYTEGLNYLQEILYEQE</sequence>
<dbReference type="GO" id="GO:0020037">
    <property type="term" value="F:heme binding"/>
    <property type="evidence" value="ECO:0007669"/>
    <property type="project" value="InterPro"/>
</dbReference>
<keyword evidence="18" id="KW-1185">Reference proteome</keyword>
<keyword evidence="7" id="KW-0479">Metal-binding</keyword>
<dbReference type="GO" id="GO:0046872">
    <property type="term" value="F:metal ion binding"/>
    <property type="evidence" value="ECO:0007669"/>
    <property type="project" value="UniProtKB-KW"/>
</dbReference>
<feature type="chain" id="PRO_5038397706" description="High-affinity heme uptake system protein IsdE" evidence="15">
    <location>
        <begin position="22"/>
        <end position="289"/>
    </location>
</feature>
<evidence type="ECO:0000256" key="5">
    <source>
        <dbReference type="ARBA" id="ARBA00022475"/>
    </source>
</evidence>
<keyword evidence="4" id="KW-0813">Transport</keyword>
<evidence type="ECO:0000256" key="3">
    <source>
        <dbReference type="ARBA" id="ARBA00015862"/>
    </source>
</evidence>
<dbReference type="PANTHER" id="PTHR30535">
    <property type="entry name" value="VITAMIN B12-BINDING PROTEIN"/>
    <property type="match status" value="1"/>
</dbReference>
<keyword evidence="9" id="KW-0408">Iron</keyword>
<comment type="similarity">
    <text evidence="2">Belongs to the bacterial solute-binding protein 8 family.</text>
</comment>
<keyword evidence="12" id="KW-0449">Lipoprotein</keyword>
<accession>A0A1D8GG09</accession>
<reference evidence="17 18" key="1">
    <citation type="submission" date="2016-09" db="EMBL/GenBank/DDBJ databases">
        <title>Genomic analysis reveals versatility of anaerobic energy metabolism of Geosporobacter ferrireducens IRF9 of phylum Firmicutes.</title>
        <authorList>
            <person name="Kim S.-J."/>
        </authorList>
    </citation>
    <scope>NUCLEOTIDE SEQUENCE [LARGE SCALE GENOMIC DNA]</scope>
    <source>
        <strain evidence="17 18">IRF9</strain>
    </source>
</reference>
<evidence type="ECO:0000256" key="7">
    <source>
        <dbReference type="ARBA" id="ARBA00022723"/>
    </source>
</evidence>
<name>A0A1D8GG09_9FIRM</name>
<evidence type="ECO:0000256" key="15">
    <source>
        <dbReference type="SAM" id="SignalP"/>
    </source>
</evidence>
<evidence type="ECO:0000256" key="12">
    <source>
        <dbReference type="ARBA" id="ARBA00023288"/>
    </source>
</evidence>
<protein>
    <recommendedName>
        <fullName evidence="3">High-affinity heme uptake system protein IsdE</fullName>
    </recommendedName>
    <alternativeName>
        <fullName evidence="14">Iron-regulated surface determinant protein E</fullName>
    </alternativeName>
    <alternativeName>
        <fullName evidence="13">Staphylococcal iron-regulated protein F</fullName>
    </alternativeName>
</protein>
<evidence type="ECO:0000256" key="1">
    <source>
        <dbReference type="ARBA" id="ARBA00001970"/>
    </source>
</evidence>
<dbReference type="SUPFAM" id="SSF53807">
    <property type="entry name" value="Helical backbone' metal receptor"/>
    <property type="match status" value="1"/>
</dbReference>
<dbReference type="PANTHER" id="PTHR30535:SF36">
    <property type="entry name" value="HIGH-AFFINITY HEME UPTAKE SYSTEM PROTEIN ISDE"/>
    <property type="match status" value="1"/>
</dbReference>
<evidence type="ECO:0000256" key="10">
    <source>
        <dbReference type="ARBA" id="ARBA00023136"/>
    </source>
</evidence>
<keyword evidence="8 15" id="KW-0732">Signal</keyword>
<dbReference type="RefSeq" id="WP_069975956.1">
    <property type="nucleotide sequence ID" value="NZ_CP017269.1"/>
</dbReference>
<dbReference type="GO" id="GO:0071281">
    <property type="term" value="P:cellular response to iron ion"/>
    <property type="evidence" value="ECO:0007669"/>
    <property type="project" value="TreeGrafter"/>
</dbReference>
<dbReference type="Proteomes" id="UP000095743">
    <property type="component" value="Chromosome"/>
</dbReference>
<comment type="cofactor">
    <cofactor evidence="1">
        <name>heme b</name>
        <dbReference type="ChEBI" id="CHEBI:60344"/>
    </cofactor>
</comment>
<evidence type="ECO:0000259" key="16">
    <source>
        <dbReference type="PROSITE" id="PS50983"/>
    </source>
</evidence>
<evidence type="ECO:0000256" key="9">
    <source>
        <dbReference type="ARBA" id="ARBA00023004"/>
    </source>
</evidence>
<dbReference type="InterPro" id="IPR050902">
    <property type="entry name" value="ABC_Transporter_SBP"/>
</dbReference>
<keyword evidence="5" id="KW-1003">Cell membrane</keyword>
<dbReference type="PROSITE" id="PS51257">
    <property type="entry name" value="PROKAR_LIPOPROTEIN"/>
    <property type="match status" value="1"/>
</dbReference>
<dbReference type="InterPro" id="IPR002491">
    <property type="entry name" value="ABC_transptr_periplasmic_BD"/>
</dbReference>
<keyword evidence="6" id="KW-0349">Heme</keyword>
<keyword evidence="11" id="KW-0564">Palmitate</keyword>
<evidence type="ECO:0000313" key="17">
    <source>
        <dbReference type="EMBL" id="AOT69847.1"/>
    </source>
</evidence>
<dbReference type="STRING" id="1424294.Gferi_09815"/>
<dbReference type="InterPro" id="IPR019957">
    <property type="entry name" value="ABC_transptr_haem-bd_IsdE"/>
</dbReference>
<feature type="domain" description="Fe/B12 periplasmic-binding" evidence="16">
    <location>
        <begin position="35"/>
        <end position="289"/>
    </location>
</feature>
<dbReference type="GO" id="GO:0016020">
    <property type="term" value="C:membrane"/>
    <property type="evidence" value="ECO:0007669"/>
    <property type="project" value="InterPro"/>
</dbReference>
<evidence type="ECO:0000256" key="11">
    <source>
        <dbReference type="ARBA" id="ARBA00023139"/>
    </source>
</evidence>
<evidence type="ECO:0000313" key="18">
    <source>
        <dbReference type="Proteomes" id="UP000095743"/>
    </source>
</evidence>
<keyword evidence="10" id="KW-0472">Membrane</keyword>
<dbReference type="Gene3D" id="3.40.50.1980">
    <property type="entry name" value="Nitrogenase molybdenum iron protein domain"/>
    <property type="match status" value="2"/>
</dbReference>
<evidence type="ECO:0000256" key="6">
    <source>
        <dbReference type="ARBA" id="ARBA00022617"/>
    </source>
</evidence>
<dbReference type="GO" id="GO:0015886">
    <property type="term" value="P:heme transport"/>
    <property type="evidence" value="ECO:0007669"/>
    <property type="project" value="InterPro"/>
</dbReference>
<dbReference type="NCBIfam" id="TIGR03659">
    <property type="entry name" value="IsdE"/>
    <property type="match status" value="1"/>
</dbReference>
<feature type="signal peptide" evidence="15">
    <location>
        <begin position="1"/>
        <end position="21"/>
    </location>
</feature>
<evidence type="ECO:0000256" key="13">
    <source>
        <dbReference type="ARBA" id="ARBA00031148"/>
    </source>
</evidence>
<dbReference type="PROSITE" id="PS50983">
    <property type="entry name" value="FE_B12_PBP"/>
    <property type="match status" value="1"/>
</dbReference>